<dbReference type="OrthoDB" id="3051177at2759"/>
<feature type="compositionally biased region" description="Low complexity" evidence="1">
    <location>
        <begin position="297"/>
        <end position="320"/>
    </location>
</feature>
<dbReference type="Proteomes" id="UP000623467">
    <property type="component" value="Unassembled WGS sequence"/>
</dbReference>
<name>A0A8H6Y2G4_9AGAR</name>
<keyword evidence="3" id="KW-1185">Reference proteome</keyword>
<dbReference type="EMBL" id="JACAZH010000014">
    <property type="protein sequence ID" value="KAF7350734.1"/>
    <property type="molecule type" value="Genomic_DNA"/>
</dbReference>
<evidence type="ECO:0000256" key="1">
    <source>
        <dbReference type="SAM" id="MobiDB-lite"/>
    </source>
</evidence>
<feature type="region of interest" description="Disordered" evidence="1">
    <location>
        <begin position="1"/>
        <end position="52"/>
    </location>
</feature>
<feature type="compositionally biased region" description="Basic and acidic residues" evidence="1">
    <location>
        <begin position="70"/>
        <end position="80"/>
    </location>
</feature>
<reference evidence="2" key="1">
    <citation type="submission" date="2020-05" db="EMBL/GenBank/DDBJ databases">
        <title>Mycena genomes resolve the evolution of fungal bioluminescence.</title>
        <authorList>
            <person name="Tsai I.J."/>
        </authorList>
    </citation>
    <scope>NUCLEOTIDE SEQUENCE</scope>
    <source>
        <strain evidence="2">160909Yilan</strain>
    </source>
</reference>
<dbReference type="AlphaFoldDB" id="A0A8H6Y2G4"/>
<evidence type="ECO:0000313" key="3">
    <source>
        <dbReference type="Proteomes" id="UP000623467"/>
    </source>
</evidence>
<feature type="compositionally biased region" description="Polar residues" evidence="1">
    <location>
        <begin position="36"/>
        <end position="47"/>
    </location>
</feature>
<gene>
    <name evidence="2" type="ORF">MSAN_01634500</name>
</gene>
<evidence type="ECO:0000313" key="2">
    <source>
        <dbReference type="EMBL" id="KAF7350734.1"/>
    </source>
</evidence>
<feature type="compositionally biased region" description="Basic residues" evidence="1">
    <location>
        <begin position="19"/>
        <end position="29"/>
    </location>
</feature>
<protein>
    <submittedName>
        <fullName evidence="2">Uncharacterized protein</fullName>
    </submittedName>
</protein>
<organism evidence="2 3">
    <name type="scientific">Mycena sanguinolenta</name>
    <dbReference type="NCBI Taxonomy" id="230812"/>
    <lineage>
        <taxon>Eukaryota</taxon>
        <taxon>Fungi</taxon>
        <taxon>Dikarya</taxon>
        <taxon>Basidiomycota</taxon>
        <taxon>Agaricomycotina</taxon>
        <taxon>Agaricomycetes</taxon>
        <taxon>Agaricomycetidae</taxon>
        <taxon>Agaricales</taxon>
        <taxon>Marasmiineae</taxon>
        <taxon>Mycenaceae</taxon>
        <taxon>Mycena</taxon>
    </lineage>
</organism>
<accession>A0A8H6Y2G4</accession>
<feature type="region of interest" description="Disordered" evidence="1">
    <location>
        <begin position="70"/>
        <end position="97"/>
    </location>
</feature>
<proteinExistence type="predicted"/>
<sequence length="320" mass="35615">MSGFIQVIKVRCKENSRPPRTRSSKKKSSRNAPLQDHNTGSASSGSQEDPGRIRELEGLLREAQDRLRATEVRLGERGDAVHGSPTRRNESRVPAPSRLSDITMEEIRTQLGYDKKRWNALRACIRDCLSAARLDWNHNWKSQSTTKRGYAYNAVEDDFPELRRFEGQWAVNHIAKNVWDNRKTYINCIDNPSTYFGRRAAQRHLDDGVGGTGSRRASSPTPAPSVRNITPPPQESPTRSSSAGPSQLRPQLRRRARAPSSSSSSSSDDEDDLLEFDDDQDPDSAGQEGEREEGEANENSGTGTKRAKSSGGSSSKRQKH</sequence>
<comment type="caution">
    <text evidence="2">The sequence shown here is derived from an EMBL/GenBank/DDBJ whole genome shotgun (WGS) entry which is preliminary data.</text>
</comment>
<feature type="compositionally biased region" description="Acidic residues" evidence="1">
    <location>
        <begin position="267"/>
        <end position="282"/>
    </location>
</feature>
<feature type="region of interest" description="Disordered" evidence="1">
    <location>
        <begin position="205"/>
        <end position="320"/>
    </location>
</feature>